<dbReference type="Proteomes" id="UP001205890">
    <property type="component" value="Unassembled WGS sequence"/>
</dbReference>
<dbReference type="Gene3D" id="1.10.10.10">
    <property type="entry name" value="Winged helix-like DNA-binding domain superfamily/Winged helix DNA-binding domain"/>
    <property type="match status" value="1"/>
</dbReference>
<dbReference type="InterPro" id="IPR009057">
    <property type="entry name" value="Homeodomain-like_sf"/>
</dbReference>
<dbReference type="InterPro" id="IPR036388">
    <property type="entry name" value="WH-like_DNA-bd_sf"/>
</dbReference>
<dbReference type="RefSeq" id="WP_254741053.1">
    <property type="nucleotide sequence ID" value="NZ_JANCLU010000007.1"/>
</dbReference>
<feature type="domain" description="HTH rpiR-type" evidence="4">
    <location>
        <begin position="11"/>
        <end position="87"/>
    </location>
</feature>
<dbReference type="Pfam" id="PF01380">
    <property type="entry name" value="SIS"/>
    <property type="match status" value="1"/>
</dbReference>
<comment type="caution">
    <text evidence="6">The sequence shown here is derived from an EMBL/GenBank/DDBJ whole genome shotgun (WGS) entry which is preliminary data.</text>
</comment>
<protein>
    <submittedName>
        <fullName evidence="6">MurR/RpiR family transcriptional regulator</fullName>
    </submittedName>
</protein>
<proteinExistence type="predicted"/>
<dbReference type="InterPro" id="IPR046348">
    <property type="entry name" value="SIS_dom_sf"/>
</dbReference>
<sequence>MSTDDIPRDFNSFRGLLAERRDELPRRLQQVAAFAVDHPDEVAFGTAASIARLAGVQPSTLVRFAKAIGYSGFSDLQGVFRNRLRDRWPDYEERLKTLNDTGDEQRDPMRLLFGFSESAMSSLERMRQTISAQDLERAVAALAEADTIYLLGQRRAYGVAAYLAYALPKLRLRAVLVDNVAQLGPEQLANAGPNDVVLAVSFTPYTPFTVDLSREAAERGVPVIAITDSVFSPLREQADIWFEIVETDFAAFRSISATFCLAMALAVAAGERRAKRGGAASPRRGRESARSKA</sequence>
<dbReference type="InterPro" id="IPR000281">
    <property type="entry name" value="HTH_RpiR"/>
</dbReference>
<dbReference type="Pfam" id="PF01418">
    <property type="entry name" value="HTH_6"/>
    <property type="match status" value="1"/>
</dbReference>
<evidence type="ECO:0000313" key="7">
    <source>
        <dbReference type="Proteomes" id="UP001205890"/>
    </source>
</evidence>
<dbReference type="InterPro" id="IPR035472">
    <property type="entry name" value="RpiR-like_SIS"/>
</dbReference>
<keyword evidence="7" id="KW-1185">Reference proteome</keyword>
<evidence type="ECO:0000259" key="5">
    <source>
        <dbReference type="PROSITE" id="PS51464"/>
    </source>
</evidence>
<dbReference type="Gene3D" id="3.40.50.10490">
    <property type="entry name" value="Glucose-6-phosphate isomerase like protein, domain 1"/>
    <property type="match status" value="1"/>
</dbReference>
<dbReference type="PANTHER" id="PTHR30514">
    <property type="entry name" value="GLUCOKINASE"/>
    <property type="match status" value="1"/>
</dbReference>
<dbReference type="CDD" id="cd05013">
    <property type="entry name" value="SIS_RpiR"/>
    <property type="match status" value="1"/>
</dbReference>
<dbReference type="InterPro" id="IPR047640">
    <property type="entry name" value="RpiR-like"/>
</dbReference>
<keyword evidence="3" id="KW-0804">Transcription</keyword>
<evidence type="ECO:0000256" key="3">
    <source>
        <dbReference type="ARBA" id="ARBA00023163"/>
    </source>
</evidence>
<dbReference type="SUPFAM" id="SSF46689">
    <property type="entry name" value="Homeodomain-like"/>
    <property type="match status" value="1"/>
</dbReference>
<dbReference type="PROSITE" id="PS51464">
    <property type="entry name" value="SIS"/>
    <property type="match status" value="1"/>
</dbReference>
<evidence type="ECO:0000259" key="4">
    <source>
        <dbReference type="PROSITE" id="PS51071"/>
    </source>
</evidence>
<name>A0ABT1LBD0_9HYPH</name>
<evidence type="ECO:0000256" key="2">
    <source>
        <dbReference type="ARBA" id="ARBA00023125"/>
    </source>
</evidence>
<reference evidence="6 7" key="1">
    <citation type="submission" date="2022-07" db="EMBL/GenBank/DDBJ databases">
        <authorList>
            <person name="Li W.-J."/>
            <person name="Deng Q.-Q."/>
        </authorList>
    </citation>
    <scope>NUCLEOTIDE SEQUENCE [LARGE SCALE GENOMIC DNA]</scope>
    <source>
        <strain evidence="6 7">SYSU M60028</strain>
    </source>
</reference>
<feature type="domain" description="SIS" evidence="5">
    <location>
        <begin position="138"/>
        <end position="275"/>
    </location>
</feature>
<evidence type="ECO:0000256" key="1">
    <source>
        <dbReference type="ARBA" id="ARBA00023015"/>
    </source>
</evidence>
<dbReference type="EMBL" id="JANCLU010000007">
    <property type="protein sequence ID" value="MCP8938791.1"/>
    <property type="molecule type" value="Genomic_DNA"/>
</dbReference>
<keyword evidence="2" id="KW-0238">DNA-binding</keyword>
<organism evidence="6 7">
    <name type="scientific">Alsobacter ponti</name>
    <dbReference type="NCBI Taxonomy" id="2962936"/>
    <lineage>
        <taxon>Bacteria</taxon>
        <taxon>Pseudomonadati</taxon>
        <taxon>Pseudomonadota</taxon>
        <taxon>Alphaproteobacteria</taxon>
        <taxon>Hyphomicrobiales</taxon>
        <taxon>Alsobacteraceae</taxon>
        <taxon>Alsobacter</taxon>
    </lineage>
</organism>
<dbReference type="PANTHER" id="PTHR30514:SF20">
    <property type="entry name" value="TRANSCRIPTIONAL REGULATOR"/>
    <property type="match status" value="1"/>
</dbReference>
<dbReference type="SUPFAM" id="SSF53697">
    <property type="entry name" value="SIS domain"/>
    <property type="match status" value="1"/>
</dbReference>
<dbReference type="PROSITE" id="PS51071">
    <property type="entry name" value="HTH_RPIR"/>
    <property type="match status" value="1"/>
</dbReference>
<accession>A0ABT1LBD0</accession>
<gene>
    <name evidence="6" type="ORF">NK718_09720</name>
</gene>
<evidence type="ECO:0000313" key="6">
    <source>
        <dbReference type="EMBL" id="MCP8938791.1"/>
    </source>
</evidence>
<dbReference type="InterPro" id="IPR001347">
    <property type="entry name" value="SIS_dom"/>
</dbReference>
<keyword evidence="1" id="KW-0805">Transcription regulation</keyword>